<feature type="compositionally biased region" description="Acidic residues" evidence="1">
    <location>
        <begin position="65"/>
        <end position="76"/>
    </location>
</feature>
<proteinExistence type="predicted"/>
<evidence type="ECO:0000256" key="1">
    <source>
        <dbReference type="SAM" id="MobiDB-lite"/>
    </source>
</evidence>
<feature type="compositionally biased region" description="Low complexity" evidence="1">
    <location>
        <begin position="1"/>
        <end position="18"/>
    </location>
</feature>
<keyword evidence="3" id="KW-1185">Reference proteome</keyword>
<feature type="region of interest" description="Disordered" evidence="1">
    <location>
        <begin position="1"/>
        <end position="89"/>
    </location>
</feature>
<evidence type="ECO:0000313" key="3">
    <source>
        <dbReference type="Proteomes" id="UP001497516"/>
    </source>
</evidence>
<protein>
    <submittedName>
        <fullName evidence="2">Uncharacterized protein</fullName>
    </submittedName>
</protein>
<sequence>MYRENTTMARTKAAAAMRPVTEAETSRPKRAKQQQQEEEEESNFGDAEIEHEDDHEKFDDGQEIEHEDEDGEDEENGEHVSEEVGGRQYRFRCSTKKVLSIIKD</sequence>
<dbReference type="Proteomes" id="UP001497516">
    <property type="component" value="Chromosome 10"/>
</dbReference>
<organism evidence="2 3">
    <name type="scientific">Linum trigynum</name>
    <dbReference type="NCBI Taxonomy" id="586398"/>
    <lineage>
        <taxon>Eukaryota</taxon>
        <taxon>Viridiplantae</taxon>
        <taxon>Streptophyta</taxon>
        <taxon>Embryophyta</taxon>
        <taxon>Tracheophyta</taxon>
        <taxon>Spermatophyta</taxon>
        <taxon>Magnoliopsida</taxon>
        <taxon>eudicotyledons</taxon>
        <taxon>Gunneridae</taxon>
        <taxon>Pentapetalae</taxon>
        <taxon>rosids</taxon>
        <taxon>fabids</taxon>
        <taxon>Malpighiales</taxon>
        <taxon>Linaceae</taxon>
        <taxon>Linum</taxon>
    </lineage>
</organism>
<feature type="compositionally biased region" description="Basic and acidic residues" evidence="1">
    <location>
        <begin position="52"/>
        <end position="64"/>
    </location>
</feature>
<dbReference type="EMBL" id="OZ034814">
    <property type="protein sequence ID" value="CAL1361049.1"/>
    <property type="molecule type" value="Genomic_DNA"/>
</dbReference>
<feature type="compositionally biased region" description="Acidic residues" evidence="1">
    <location>
        <begin position="36"/>
        <end position="51"/>
    </location>
</feature>
<name>A0AAV2CY85_9ROSI</name>
<dbReference type="AlphaFoldDB" id="A0AAV2CY85"/>
<reference evidence="2 3" key="1">
    <citation type="submission" date="2024-04" db="EMBL/GenBank/DDBJ databases">
        <authorList>
            <person name="Fracassetti M."/>
        </authorList>
    </citation>
    <scope>NUCLEOTIDE SEQUENCE [LARGE SCALE GENOMIC DNA]</scope>
</reference>
<gene>
    <name evidence="2" type="ORF">LTRI10_LOCUS8447</name>
</gene>
<evidence type="ECO:0000313" key="2">
    <source>
        <dbReference type="EMBL" id="CAL1361049.1"/>
    </source>
</evidence>
<accession>A0AAV2CY85</accession>